<dbReference type="InterPro" id="IPR017969">
    <property type="entry name" value="Heavy-metal-associated_CS"/>
</dbReference>
<dbReference type="AlphaFoldDB" id="A0A1L8CUC1"/>
<dbReference type="PANTHER" id="PTHR46594">
    <property type="entry name" value="P-TYPE CATION-TRANSPORTING ATPASE"/>
    <property type="match status" value="1"/>
</dbReference>
<dbReference type="Proteomes" id="UP000187485">
    <property type="component" value="Unassembled WGS sequence"/>
</dbReference>
<keyword evidence="6" id="KW-1185">Reference proteome</keyword>
<evidence type="ECO:0000259" key="4">
    <source>
        <dbReference type="PROSITE" id="PS50846"/>
    </source>
</evidence>
<dbReference type="SUPFAM" id="SSF55008">
    <property type="entry name" value="HMA, heavy metal-associated domain"/>
    <property type="match status" value="1"/>
</dbReference>
<dbReference type="CDD" id="cd00371">
    <property type="entry name" value="HMA"/>
    <property type="match status" value="1"/>
</dbReference>
<protein>
    <recommendedName>
        <fullName evidence="1">Copper chaperone CopZ</fullName>
    </recommendedName>
</protein>
<evidence type="ECO:0000313" key="6">
    <source>
        <dbReference type="Proteomes" id="UP000187485"/>
    </source>
</evidence>
<keyword evidence="3" id="KW-0186">Copper</keyword>
<dbReference type="PROSITE" id="PS50846">
    <property type="entry name" value="HMA_2"/>
    <property type="match status" value="1"/>
</dbReference>
<organism evidence="5 6">
    <name type="scientific">Carboxydothermus pertinax</name>
    <dbReference type="NCBI Taxonomy" id="870242"/>
    <lineage>
        <taxon>Bacteria</taxon>
        <taxon>Bacillati</taxon>
        <taxon>Bacillota</taxon>
        <taxon>Clostridia</taxon>
        <taxon>Thermoanaerobacterales</taxon>
        <taxon>Thermoanaerobacteraceae</taxon>
        <taxon>Carboxydothermus</taxon>
    </lineage>
</organism>
<accession>A0A1L8CUC1</accession>
<evidence type="ECO:0000256" key="3">
    <source>
        <dbReference type="ARBA" id="ARBA00023008"/>
    </source>
</evidence>
<comment type="caution">
    <text evidence="5">The sequence shown here is derived from an EMBL/GenBank/DDBJ whole genome shotgun (WGS) entry which is preliminary data.</text>
</comment>
<dbReference type="PANTHER" id="PTHR46594:SF4">
    <property type="entry name" value="P-TYPE CATION-TRANSPORTING ATPASE"/>
    <property type="match status" value="1"/>
</dbReference>
<dbReference type="Pfam" id="PF00403">
    <property type="entry name" value="HMA"/>
    <property type="match status" value="1"/>
</dbReference>
<name>A0A1L8CUC1_9THEO</name>
<dbReference type="OrthoDB" id="9813965at2"/>
<dbReference type="STRING" id="870242.cpu_10180"/>
<feature type="domain" description="HMA" evidence="4">
    <location>
        <begin position="14"/>
        <end position="80"/>
    </location>
</feature>
<evidence type="ECO:0000256" key="1">
    <source>
        <dbReference type="ARBA" id="ARBA00015313"/>
    </source>
</evidence>
<evidence type="ECO:0000313" key="5">
    <source>
        <dbReference type="EMBL" id="GAV22508.1"/>
    </source>
</evidence>
<dbReference type="GO" id="GO:0046872">
    <property type="term" value="F:metal ion binding"/>
    <property type="evidence" value="ECO:0007669"/>
    <property type="project" value="UniProtKB-KW"/>
</dbReference>
<dbReference type="InterPro" id="IPR006121">
    <property type="entry name" value="HMA_dom"/>
</dbReference>
<dbReference type="PRINTS" id="PR00946">
    <property type="entry name" value="HGSCAVENGER"/>
</dbReference>
<reference evidence="6" key="1">
    <citation type="submission" date="2016-12" db="EMBL/GenBank/DDBJ databases">
        <title>Draft Genome Sequences od Carboxydothermus pertinax and islandicus, Hydrogenogenic Carboxydotrophic Bacteria.</title>
        <authorList>
            <person name="Fukuyama Y."/>
            <person name="Ohmae K."/>
            <person name="Yoneda Y."/>
            <person name="Yoshida T."/>
            <person name="Sako Y."/>
        </authorList>
    </citation>
    <scope>NUCLEOTIDE SEQUENCE [LARGE SCALE GENOMIC DNA]</scope>
    <source>
        <strain evidence="6">Ug1</strain>
    </source>
</reference>
<proteinExistence type="predicted"/>
<dbReference type="RefSeq" id="WP_075858992.1">
    <property type="nucleotide sequence ID" value="NZ_BDJK01000015.1"/>
</dbReference>
<dbReference type="InterPro" id="IPR001802">
    <property type="entry name" value="MerP/CopZ"/>
</dbReference>
<keyword evidence="2" id="KW-0479">Metal-binding</keyword>
<evidence type="ECO:0000256" key="2">
    <source>
        <dbReference type="ARBA" id="ARBA00022723"/>
    </source>
</evidence>
<dbReference type="PROSITE" id="PS01047">
    <property type="entry name" value="HMA_1"/>
    <property type="match status" value="1"/>
</dbReference>
<sequence>MCETCGAHSHNAEQTVVLKVEGMTCNHCKMSVEKALYKVEGVKMAAVNLAEGLATVLFDPNLATVEQMKLAVEKAGYEVVGVQ</sequence>
<dbReference type="EMBL" id="BDJK01000015">
    <property type="protein sequence ID" value="GAV22508.1"/>
    <property type="molecule type" value="Genomic_DNA"/>
</dbReference>
<dbReference type="Gene3D" id="3.30.70.100">
    <property type="match status" value="1"/>
</dbReference>
<gene>
    <name evidence="5" type="ORF">cpu_10180</name>
</gene>
<dbReference type="InterPro" id="IPR036163">
    <property type="entry name" value="HMA_dom_sf"/>
</dbReference>
<dbReference type="FunFam" id="3.30.70.100:FF:000005">
    <property type="entry name" value="Copper-exporting P-type ATPase A"/>
    <property type="match status" value="1"/>
</dbReference>